<evidence type="ECO:0000313" key="1">
    <source>
        <dbReference type="EMBL" id="KIM52953.1"/>
    </source>
</evidence>
<reference evidence="1 2" key="1">
    <citation type="submission" date="2014-04" db="EMBL/GenBank/DDBJ databases">
        <authorList>
            <consortium name="DOE Joint Genome Institute"/>
            <person name="Kuo A."/>
            <person name="Kohler A."/>
            <person name="Nagy L.G."/>
            <person name="Floudas D."/>
            <person name="Copeland A."/>
            <person name="Barry K.W."/>
            <person name="Cichocki N."/>
            <person name="Veneault-Fourrey C."/>
            <person name="LaButti K."/>
            <person name="Lindquist E.A."/>
            <person name="Lipzen A."/>
            <person name="Lundell T."/>
            <person name="Morin E."/>
            <person name="Murat C."/>
            <person name="Sun H."/>
            <person name="Tunlid A."/>
            <person name="Henrissat B."/>
            <person name="Grigoriev I.V."/>
            <person name="Hibbett D.S."/>
            <person name="Martin F."/>
            <person name="Nordberg H.P."/>
            <person name="Cantor M.N."/>
            <person name="Hua S.X."/>
        </authorList>
    </citation>
    <scope>NUCLEOTIDE SEQUENCE [LARGE SCALE GENOMIC DNA]</scope>
    <source>
        <strain evidence="1 2">Foug A</strain>
    </source>
</reference>
<gene>
    <name evidence="1" type="ORF">SCLCIDRAFT_32283</name>
</gene>
<dbReference type="InterPro" id="IPR036915">
    <property type="entry name" value="Cyclin-like_sf"/>
</dbReference>
<proteinExistence type="predicted"/>
<dbReference type="OrthoDB" id="10266018at2759"/>
<keyword evidence="2" id="KW-1185">Reference proteome</keyword>
<accession>A0A0C2YTF4</accession>
<name>A0A0C2YTF4_9AGAM</name>
<sequence length="154" mass="16532">MVSLTVITKLGKKLYFKERVIAAAIVLFRRKDNNLPKNSCCAADPFILIAACCYVAGKAEESPSPAENAVAGAYLCSVPHAYGAMTKRGLSGIPGGVELEIPDDAAQLAGTIINDTHQSDFCLLYPPHLLAITALYVALVLHAPTREQIEQKHI</sequence>
<dbReference type="Gene3D" id="1.10.472.10">
    <property type="entry name" value="Cyclin-like"/>
    <property type="match status" value="2"/>
</dbReference>
<dbReference type="SUPFAM" id="SSF47954">
    <property type="entry name" value="Cyclin-like"/>
    <property type="match status" value="2"/>
</dbReference>
<dbReference type="GO" id="GO:0006357">
    <property type="term" value="P:regulation of transcription by RNA polymerase II"/>
    <property type="evidence" value="ECO:0007669"/>
    <property type="project" value="InterPro"/>
</dbReference>
<dbReference type="GO" id="GO:0016538">
    <property type="term" value="F:cyclin-dependent protein serine/threonine kinase regulator activity"/>
    <property type="evidence" value="ECO:0007669"/>
    <property type="project" value="InterPro"/>
</dbReference>
<evidence type="ECO:0000313" key="2">
    <source>
        <dbReference type="Proteomes" id="UP000053989"/>
    </source>
</evidence>
<evidence type="ECO:0008006" key="3">
    <source>
        <dbReference type="Google" id="ProtNLM"/>
    </source>
</evidence>
<dbReference type="STRING" id="1036808.A0A0C2YTF4"/>
<dbReference type="EMBL" id="KN822195">
    <property type="protein sequence ID" value="KIM52953.1"/>
    <property type="molecule type" value="Genomic_DNA"/>
</dbReference>
<dbReference type="InterPro" id="IPR043198">
    <property type="entry name" value="Cyclin/Ssn8"/>
</dbReference>
<dbReference type="PANTHER" id="PTHR10026">
    <property type="entry name" value="CYCLIN"/>
    <property type="match status" value="1"/>
</dbReference>
<protein>
    <recommendedName>
        <fullName evidence="3">Cyclin C-terminal domain-containing protein</fullName>
    </recommendedName>
</protein>
<dbReference type="HOGENOM" id="CLU_1705298_0_0_1"/>
<dbReference type="InParanoid" id="A0A0C2YTF4"/>
<dbReference type="AlphaFoldDB" id="A0A0C2YTF4"/>
<dbReference type="Proteomes" id="UP000053989">
    <property type="component" value="Unassembled WGS sequence"/>
</dbReference>
<organism evidence="1 2">
    <name type="scientific">Scleroderma citrinum Foug A</name>
    <dbReference type="NCBI Taxonomy" id="1036808"/>
    <lineage>
        <taxon>Eukaryota</taxon>
        <taxon>Fungi</taxon>
        <taxon>Dikarya</taxon>
        <taxon>Basidiomycota</taxon>
        <taxon>Agaricomycotina</taxon>
        <taxon>Agaricomycetes</taxon>
        <taxon>Agaricomycetidae</taxon>
        <taxon>Boletales</taxon>
        <taxon>Sclerodermatineae</taxon>
        <taxon>Sclerodermataceae</taxon>
        <taxon>Scleroderma</taxon>
    </lineage>
</organism>
<reference evidence="2" key="2">
    <citation type="submission" date="2015-01" db="EMBL/GenBank/DDBJ databases">
        <title>Evolutionary Origins and Diversification of the Mycorrhizal Mutualists.</title>
        <authorList>
            <consortium name="DOE Joint Genome Institute"/>
            <consortium name="Mycorrhizal Genomics Consortium"/>
            <person name="Kohler A."/>
            <person name="Kuo A."/>
            <person name="Nagy L.G."/>
            <person name="Floudas D."/>
            <person name="Copeland A."/>
            <person name="Barry K.W."/>
            <person name="Cichocki N."/>
            <person name="Veneault-Fourrey C."/>
            <person name="LaButti K."/>
            <person name="Lindquist E.A."/>
            <person name="Lipzen A."/>
            <person name="Lundell T."/>
            <person name="Morin E."/>
            <person name="Murat C."/>
            <person name="Riley R."/>
            <person name="Ohm R."/>
            <person name="Sun H."/>
            <person name="Tunlid A."/>
            <person name="Henrissat B."/>
            <person name="Grigoriev I.V."/>
            <person name="Hibbett D.S."/>
            <person name="Martin F."/>
        </authorList>
    </citation>
    <scope>NUCLEOTIDE SEQUENCE [LARGE SCALE GENOMIC DNA]</scope>
    <source>
        <strain evidence="2">Foug A</strain>
    </source>
</reference>